<name>A0A918P5Q4_9NEIS</name>
<evidence type="ECO:0000259" key="4">
    <source>
        <dbReference type="PROSITE" id="PS50937"/>
    </source>
</evidence>
<protein>
    <submittedName>
        <fullName evidence="5">MerR family transcriptional regulator</fullName>
    </submittedName>
</protein>
<evidence type="ECO:0000313" key="5">
    <source>
        <dbReference type="EMBL" id="GGY24511.1"/>
    </source>
</evidence>
<proteinExistence type="predicted"/>
<dbReference type="PANTHER" id="PTHR30204:SF94">
    <property type="entry name" value="HEAVY METAL-DEPENDENT TRANSCRIPTIONAL REGULATOR HI_0293-RELATED"/>
    <property type="match status" value="1"/>
</dbReference>
<keyword evidence="6" id="KW-1185">Reference proteome</keyword>
<keyword evidence="1" id="KW-0805">Transcription regulation</keyword>
<dbReference type="SMART" id="SM00422">
    <property type="entry name" value="HTH_MERR"/>
    <property type="match status" value="1"/>
</dbReference>
<dbReference type="InterPro" id="IPR000551">
    <property type="entry name" value="MerR-type_HTH_dom"/>
</dbReference>
<evidence type="ECO:0000313" key="6">
    <source>
        <dbReference type="Proteomes" id="UP000645257"/>
    </source>
</evidence>
<dbReference type="InterPro" id="IPR047057">
    <property type="entry name" value="MerR_fam"/>
</dbReference>
<reference evidence="5" key="1">
    <citation type="journal article" date="2014" name="Int. J. Syst. Evol. Microbiol.">
        <title>Complete genome sequence of Corynebacterium casei LMG S-19264T (=DSM 44701T), isolated from a smear-ripened cheese.</title>
        <authorList>
            <consortium name="US DOE Joint Genome Institute (JGI-PGF)"/>
            <person name="Walter F."/>
            <person name="Albersmeier A."/>
            <person name="Kalinowski J."/>
            <person name="Ruckert C."/>
        </authorList>
    </citation>
    <scope>NUCLEOTIDE SEQUENCE</scope>
    <source>
        <strain evidence="5">KCTC 32182</strain>
    </source>
</reference>
<dbReference type="Pfam" id="PF09278">
    <property type="entry name" value="MerR-DNA-bind"/>
    <property type="match status" value="1"/>
</dbReference>
<feature type="domain" description="HTH merR-type" evidence="4">
    <location>
        <begin position="1"/>
        <end position="58"/>
    </location>
</feature>
<dbReference type="PROSITE" id="PS50937">
    <property type="entry name" value="HTH_MERR_2"/>
    <property type="match status" value="1"/>
</dbReference>
<accession>A0A918P5Q4</accession>
<keyword evidence="2" id="KW-0238">DNA-binding</keyword>
<evidence type="ECO:0000256" key="3">
    <source>
        <dbReference type="ARBA" id="ARBA00023163"/>
    </source>
</evidence>
<dbReference type="GO" id="GO:0003677">
    <property type="term" value="F:DNA binding"/>
    <property type="evidence" value="ECO:0007669"/>
    <property type="project" value="UniProtKB-KW"/>
</dbReference>
<dbReference type="Pfam" id="PF00376">
    <property type="entry name" value="MerR"/>
    <property type="match status" value="1"/>
</dbReference>
<dbReference type="GO" id="GO:0003700">
    <property type="term" value="F:DNA-binding transcription factor activity"/>
    <property type="evidence" value="ECO:0007669"/>
    <property type="project" value="InterPro"/>
</dbReference>
<dbReference type="AlphaFoldDB" id="A0A918P5Q4"/>
<dbReference type="SUPFAM" id="SSF46955">
    <property type="entry name" value="Putative DNA-binding domain"/>
    <property type="match status" value="1"/>
</dbReference>
<organism evidence="5 6">
    <name type="scientific">Paludibacterium paludis</name>
    <dbReference type="NCBI Taxonomy" id="1225769"/>
    <lineage>
        <taxon>Bacteria</taxon>
        <taxon>Pseudomonadati</taxon>
        <taxon>Pseudomonadota</taxon>
        <taxon>Betaproteobacteria</taxon>
        <taxon>Neisseriales</taxon>
        <taxon>Chromobacteriaceae</taxon>
        <taxon>Paludibacterium</taxon>
    </lineage>
</organism>
<dbReference type="EMBL" id="BMYX01000020">
    <property type="protein sequence ID" value="GGY24511.1"/>
    <property type="molecule type" value="Genomic_DNA"/>
</dbReference>
<reference evidence="5" key="2">
    <citation type="submission" date="2020-09" db="EMBL/GenBank/DDBJ databases">
        <authorList>
            <person name="Sun Q."/>
            <person name="Kim S."/>
        </authorList>
    </citation>
    <scope>NUCLEOTIDE SEQUENCE</scope>
    <source>
        <strain evidence="5">KCTC 32182</strain>
    </source>
</reference>
<evidence type="ECO:0000256" key="1">
    <source>
        <dbReference type="ARBA" id="ARBA00023015"/>
    </source>
</evidence>
<dbReference type="PANTHER" id="PTHR30204">
    <property type="entry name" value="REDOX-CYCLING DRUG-SENSING TRANSCRIPTIONAL ACTIVATOR SOXR"/>
    <property type="match status" value="1"/>
</dbReference>
<keyword evidence="3" id="KW-0804">Transcription</keyword>
<evidence type="ECO:0000256" key="2">
    <source>
        <dbReference type="ARBA" id="ARBA00023125"/>
    </source>
</evidence>
<dbReference type="InterPro" id="IPR009061">
    <property type="entry name" value="DNA-bd_dom_put_sf"/>
</dbReference>
<dbReference type="Gene3D" id="1.10.1660.10">
    <property type="match status" value="1"/>
</dbReference>
<dbReference type="Proteomes" id="UP000645257">
    <property type="component" value="Unassembled WGS sequence"/>
</dbReference>
<comment type="caution">
    <text evidence="5">The sequence shown here is derived from an EMBL/GenBank/DDBJ whole genome shotgun (WGS) entry which is preliminary data.</text>
</comment>
<gene>
    <name evidence="5" type="ORF">GCM10011289_30160</name>
</gene>
<sequence length="126" mass="13863">MATSAIRFYESKGLLKAGRRQPNGYRDYPPEAVTVLSIISDAQQVGFTLDEIRQILPEGSAPWQHDQLMTALRRKVAEIEAQEASLAQNKAHIQSLIRLIDASPQDMDCKVNAARVMAGMGIGDNP</sequence>
<dbReference type="InterPro" id="IPR015358">
    <property type="entry name" value="Tscrpt_reg_MerR_DNA-bd"/>
</dbReference>